<dbReference type="PANTHER" id="PTHR32208">
    <property type="entry name" value="SECRETED PROTEIN-RELATED"/>
    <property type="match status" value="1"/>
</dbReference>
<dbReference type="Proteomes" id="UP000027222">
    <property type="component" value="Unassembled WGS sequence"/>
</dbReference>
<dbReference type="STRING" id="685588.A0A067SJ99"/>
<dbReference type="Gene3D" id="2.60.40.10">
    <property type="entry name" value="Immunoglobulins"/>
    <property type="match status" value="1"/>
</dbReference>
<dbReference type="HOGENOM" id="CLU_1434534_0_0_1"/>
<gene>
    <name evidence="3" type="ORF">GALMADRAFT_144096</name>
</gene>
<proteinExistence type="predicted"/>
<dbReference type="SUPFAM" id="SSF81296">
    <property type="entry name" value="E set domains"/>
    <property type="match status" value="1"/>
</dbReference>
<evidence type="ECO:0000256" key="1">
    <source>
        <dbReference type="SAM" id="SignalP"/>
    </source>
</evidence>
<dbReference type="PANTHER" id="PTHR32208:SF21">
    <property type="entry name" value="LOW QUALITY PROTEIN: ALDEHYDE OXIDASE GLOX-LIKE"/>
    <property type="match status" value="1"/>
</dbReference>
<protein>
    <recommendedName>
        <fullName evidence="2">Galactose oxidase-like Early set domain-containing protein</fullName>
    </recommendedName>
</protein>
<accession>A0A067SJ99</accession>
<evidence type="ECO:0000259" key="2">
    <source>
        <dbReference type="Pfam" id="PF09118"/>
    </source>
</evidence>
<dbReference type="InterPro" id="IPR013783">
    <property type="entry name" value="Ig-like_fold"/>
</dbReference>
<dbReference type="OrthoDB" id="2019572at2759"/>
<keyword evidence="1" id="KW-0732">Signal</keyword>
<dbReference type="Pfam" id="PF09118">
    <property type="entry name" value="GO-like_E_set"/>
    <property type="match status" value="1"/>
</dbReference>
<feature type="domain" description="Galactose oxidase-like Early set" evidence="2">
    <location>
        <begin position="68"/>
        <end position="164"/>
    </location>
</feature>
<name>A0A067SJ99_GALM3</name>
<dbReference type="InterPro" id="IPR014756">
    <property type="entry name" value="Ig_E-set"/>
</dbReference>
<organism evidence="3 4">
    <name type="scientific">Galerina marginata (strain CBS 339.88)</name>
    <dbReference type="NCBI Taxonomy" id="685588"/>
    <lineage>
        <taxon>Eukaryota</taxon>
        <taxon>Fungi</taxon>
        <taxon>Dikarya</taxon>
        <taxon>Basidiomycota</taxon>
        <taxon>Agaricomycotina</taxon>
        <taxon>Agaricomycetes</taxon>
        <taxon>Agaricomycetidae</taxon>
        <taxon>Agaricales</taxon>
        <taxon>Agaricineae</taxon>
        <taxon>Strophariaceae</taxon>
        <taxon>Galerina</taxon>
    </lineage>
</organism>
<feature type="chain" id="PRO_5001648435" description="Galactose oxidase-like Early set domain-containing protein" evidence="1">
    <location>
        <begin position="18"/>
        <end position="189"/>
    </location>
</feature>
<dbReference type="InterPro" id="IPR015202">
    <property type="entry name" value="GO-like_E_set"/>
</dbReference>
<dbReference type="AlphaFoldDB" id="A0A067SJ99"/>
<keyword evidence="4" id="KW-1185">Reference proteome</keyword>
<feature type="signal peptide" evidence="1">
    <location>
        <begin position="1"/>
        <end position="17"/>
    </location>
</feature>
<evidence type="ECO:0000313" key="4">
    <source>
        <dbReference type="Proteomes" id="UP000027222"/>
    </source>
</evidence>
<evidence type="ECO:0000313" key="3">
    <source>
        <dbReference type="EMBL" id="KDR71010.1"/>
    </source>
</evidence>
<sequence>MVGLLIISLSVPDLCFTLGSIFVSGSNPNADYTTGSDVLFPAEYRTEKFLPLYYSERCPQPMGLISRISYGGLTFNVVLDSDDLFATSRRWKMRLWLLSEPGFRLIQTNMGQRMIVLQSSYTGFSKNTATPHISQVPPNPSVPAPGPAFLFVVVKAVPSVTVQVIIGSGKIEARQIFPIGPTHRPNPHR</sequence>
<reference evidence="4" key="1">
    <citation type="journal article" date="2014" name="Proc. Natl. Acad. Sci. U.S.A.">
        <title>Extensive sampling of basidiomycete genomes demonstrates inadequacy of the white-rot/brown-rot paradigm for wood decay fungi.</title>
        <authorList>
            <person name="Riley R."/>
            <person name="Salamov A.A."/>
            <person name="Brown D.W."/>
            <person name="Nagy L.G."/>
            <person name="Floudas D."/>
            <person name="Held B.W."/>
            <person name="Levasseur A."/>
            <person name="Lombard V."/>
            <person name="Morin E."/>
            <person name="Otillar R."/>
            <person name="Lindquist E.A."/>
            <person name="Sun H."/>
            <person name="LaButti K.M."/>
            <person name="Schmutz J."/>
            <person name="Jabbour D."/>
            <person name="Luo H."/>
            <person name="Baker S.E."/>
            <person name="Pisabarro A.G."/>
            <person name="Walton J.D."/>
            <person name="Blanchette R.A."/>
            <person name="Henrissat B."/>
            <person name="Martin F."/>
            <person name="Cullen D."/>
            <person name="Hibbett D.S."/>
            <person name="Grigoriev I.V."/>
        </authorList>
    </citation>
    <scope>NUCLEOTIDE SEQUENCE [LARGE SCALE GENOMIC DNA]</scope>
    <source>
        <strain evidence="4">CBS 339.88</strain>
    </source>
</reference>
<dbReference type="EMBL" id="KL142394">
    <property type="protein sequence ID" value="KDR71010.1"/>
    <property type="molecule type" value="Genomic_DNA"/>
</dbReference>